<dbReference type="Ensembl" id="ENSFHET00000017812.1">
    <property type="protein sequence ID" value="ENSFHEP00000028299.1"/>
    <property type="gene ID" value="ENSFHEG00000012331.1"/>
</dbReference>
<evidence type="ECO:0000256" key="4">
    <source>
        <dbReference type="SAM" id="MobiDB-lite"/>
    </source>
</evidence>
<dbReference type="GO" id="GO:0004888">
    <property type="term" value="F:transmembrane signaling receptor activity"/>
    <property type="evidence" value="ECO:0007669"/>
    <property type="project" value="TreeGrafter"/>
</dbReference>
<organism evidence="7 8">
    <name type="scientific">Fundulus heteroclitus</name>
    <name type="common">Killifish</name>
    <name type="synonym">Mummichog</name>
    <dbReference type="NCBI Taxonomy" id="8078"/>
    <lineage>
        <taxon>Eukaryota</taxon>
        <taxon>Metazoa</taxon>
        <taxon>Chordata</taxon>
        <taxon>Craniata</taxon>
        <taxon>Vertebrata</taxon>
        <taxon>Euteleostomi</taxon>
        <taxon>Actinopterygii</taxon>
        <taxon>Neopterygii</taxon>
        <taxon>Teleostei</taxon>
        <taxon>Neoteleostei</taxon>
        <taxon>Acanthomorphata</taxon>
        <taxon>Ovalentaria</taxon>
        <taxon>Atherinomorphae</taxon>
        <taxon>Cyprinodontiformes</taxon>
        <taxon>Fundulidae</taxon>
        <taxon>Fundulus</taxon>
    </lineage>
</organism>
<keyword evidence="3" id="KW-0472">Membrane</keyword>
<feature type="domain" description="Immunoglobulin" evidence="6">
    <location>
        <begin position="235"/>
        <end position="328"/>
    </location>
</feature>
<comment type="subcellular location">
    <subcellularLocation>
        <location evidence="1">Membrane</location>
    </subcellularLocation>
</comment>
<dbReference type="InterPro" id="IPR013106">
    <property type="entry name" value="Ig_V-set"/>
</dbReference>
<name>A0A3Q2QM53_FUNHE</name>
<dbReference type="Gene3D" id="2.60.40.10">
    <property type="entry name" value="Immunoglobulins"/>
    <property type="match status" value="3"/>
</dbReference>
<dbReference type="SMART" id="SM00409">
    <property type="entry name" value="IG"/>
    <property type="match status" value="3"/>
</dbReference>
<feature type="region of interest" description="Disordered" evidence="4">
    <location>
        <begin position="341"/>
        <end position="364"/>
    </location>
</feature>
<evidence type="ECO:0000256" key="2">
    <source>
        <dbReference type="ARBA" id="ARBA00022692"/>
    </source>
</evidence>
<dbReference type="PANTHER" id="PTHR11860:SF118">
    <property type="entry name" value="CMRF35-LIKE MOLECULE 3-RELATED"/>
    <property type="match status" value="1"/>
</dbReference>
<sequence>MRSFQNLLFSLCLALFCVSSVAGLVRVFGYEGRDEAVSCSYPAGYQTYEKYLCRNDCDYSDILITTSQQNKTRYFVYDDKSTRIFTTTISNLVASDAGKYWCGVSVYGKDIYTEIKVETIQDSCCKSVNDIQGDEEGSVSISCPYDSESVDKLKYICRGNRPSTCLQQAVITSNNRENGRFRLTDDTKSRIFTVTVSSLTLTDAESYLCGVQKNTGPDVFSAVQLNVKEWCCVTSQKIKGIVGHPITFQCPYPPHLRDNRKFLCKGSRRSDCRDMMMGQSRFLLHSDSSESFSVTISQLEEGDSGTYWCRSSPQWMVGNYTQIHLSVGTKEQNEGRKTKFEELPAHGTTAGERWSKATQTQYHE</sequence>
<dbReference type="GO" id="GO:0005886">
    <property type="term" value="C:plasma membrane"/>
    <property type="evidence" value="ECO:0007669"/>
    <property type="project" value="TreeGrafter"/>
</dbReference>
<evidence type="ECO:0000313" key="8">
    <source>
        <dbReference type="Proteomes" id="UP000265000"/>
    </source>
</evidence>
<evidence type="ECO:0000256" key="1">
    <source>
        <dbReference type="ARBA" id="ARBA00004370"/>
    </source>
</evidence>
<keyword evidence="2" id="KW-0812">Transmembrane</keyword>
<evidence type="ECO:0000256" key="5">
    <source>
        <dbReference type="SAM" id="SignalP"/>
    </source>
</evidence>
<dbReference type="GeneTree" id="ENSGT00950000182977"/>
<keyword evidence="5" id="KW-0732">Signal</keyword>
<dbReference type="Pfam" id="PF07686">
    <property type="entry name" value="V-set"/>
    <property type="match status" value="2"/>
</dbReference>
<dbReference type="InterPro" id="IPR003599">
    <property type="entry name" value="Ig_sub"/>
</dbReference>
<evidence type="ECO:0000259" key="6">
    <source>
        <dbReference type="SMART" id="SM00409"/>
    </source>
</evidence>
<dbReference type="PANTHER" id="PTHR11860">
    <property type="entry name" value="POLYMERIC-IMMUNOGLOBULIN RECEPTOR"/>
    <property type="match status" value="1"/>
</dbReference>
<dbReference type="InterPro" id="IPR036179">
    <property type="entry name" value="Ig-like_dom_sf"/>
</dbReference>
<dbReference type="AlphaFoldDB" id="A0A3Q2QM53"/>
<dbReference type="STRING" id="8078.ENSFHEP00000028299"/>
<reference evidence="7" key="2">
    <citation type="submission" date="2025-09" db="UniProtKB">
        <authorList>
            <consortium name="Ensembl"/>
        </authorList>
    </citation>
    <scope>IDENTIFICATION</scope>
</reference>
<dbReference type="InterPro" id="IPR050671">
    <property type="entry name" value="CD300_family_receptors"/>
</dbReference>
<dbReference type="Proteomes" id="UP000265000">
    <property type="component" value="Unplaced"/>
</dbReference>
<dbReference type="SUPFAM" id="SSF48726">
    <property type="entry name" value="Immunoglobulin"/>
    <property type="match status" value="3"/>
</dbReference>
<feature type="signal peptide" evidence="5">
    <location>
        <begin position="1"/>
        <end position="23"/>
    </location>
</feature>
<feature type="chain" id="PRO_5018753234" description="Immunoglobulin domain-containing protein" evidence="5">
    <location>
        <begin position="24"/>
        <end position="364"/>
    </location>
</feature>
<proteinExistence type="predicted"/>
<accession>A0A3Q2QM53</accession>
<protein>
    <recommendedName>
        <fullName evidence="6">Immunoglobulin domain-containing protein</fullName>
    </recommendedName>
</protein>
<evidence type="ECO:0000256" key="3">
    <source>
        <dbReference type="ARBA" id="ARBA00023136"/>
    </source>
</evidence>
<dbReference type="InterPro" id="IPR013783">
    <property type="entry name" value="Ig-like_fold"/>
</dbReference>
<feature type="domain" description="Immunoglobulin" evidence="6">
    <location>
        <begin position="128"/>
        <end position="228"/>
    </location>
</feature>
<feature type="domain" description="Immunoglobulin" evidence="6">
    <location>
        <begin position="24"/>
        <end position="118"/>
    </location>
</feature>
<reference evidence="7" key="1">
    <citation type="submission" date="2025-08" db="UniProtKB">
        <authorList>
            <consortium name="Ensembl"/>
        </authorList>
    </citation>
    <scope>IDENTIFICATION</scope>
</reference>
<evidence type="ECO:0000313" key="7">
    <source>
        <dbReference type="Ensembl" id="ENSFHEP00000028299.1"/>
    </source>
</evidence>
<keyword evidence="8" id="KW-1185">Reference proteome</keyword>